<name>A0ACC6PU44_9ACTN</name>
<evidence type="ECO:0000313" key="2">
    <source>
        <dbReference type="Proteomes" id="UP001377168"/>
    </source>
</evidence>
<comment type="caution">
    <text evidence="1">The sequence shown here is derived from an EMBL/GenBank/DDBJ whole genome shotgun (WGS) entry which is preliminary data.</text>
</comment>
<accession>A0ACC6PU44</accession>
<keyword evidence="2" id="KW-1185">Reference proteome</keyword>
<organism evidence="1 2">
    <name type="scientific">Streptomyces achmelvichensis</name>
    <dbReference type="NCBI Taxonomy" id="3134111"/>
    <lineage>
        <taxon>Bacteria</taxon>
        <taxon>Bacillati</taxon>
        <taxon>Actinomycetota</taxon>
        <taxon>Actinomycetes</taxon>
        <taxon>Kitasatosporales</taxon>
        <taxon>Streptomycetaceae</taxon>
        <taxon>Streptomyces</taxon>
    </lineage>
</organism>
<sequence length="475" mass="49900">MSELTSRRRLLILAICCMSLLIVSLDNTILNVALPSISKEMHASVAGMQWTIDAYTLVLASLLMLAGSTADRIGRRRVFKAGLVMFTLGSLLCSIAPNLESLIAFRMVQAVGGSMLNPVAMSIITNTFTDARERARAIGVWGGVVGISMAAGPIVGGVLVDTVGWRSIFWVNLPVGLIALLLTWRYVPESRAPKPRRADPVGQLLVITLLASLTYAIIESSIVFAVVAAVALAGVLLYEPRRHEPLIDLRFFRSAPFSGATVVAVCAFASLAGFLFINTLYLQEVRGMSALHAGLYMLPMAGLTLVCAPLSGRLVASRGPRLPLVIAGITMAASGVLFAAFEAETSEVLLFVGFVLFGLGFGMVNAPITNTAVSGMPRAQAGVAAAVASTSRQIGQTLGVAVIGAVLAAGVSTATYATDFVPASRPAWWILTGCGVCVLVVGVLTSGPWARETARRTAERLGAADREPARSVADV</sequence>
<dbReference type="EMBL" id="JBBKAJ010000022">
    <property type="protein sequence ID" value="MEJ8634896.1"/>
    <property type="molecule type" value="Genomic_DNA"/>
</dbReference>
<reference evidence="1" key="1">
    <citation type="submission" date="2024-03" db="EMBL/GenBank/DDBJ databases">
        <title>Novel Streptomyces species of biotechnological and ecological value are a feature of Machair soil.</title>
        <authorList>
            <person name="Prole J.R."/>
            <person name="Goodfellow M."/>
            <person name="Allenby N."/>
            <person name="Ward A.C."/>
        </authorList>
    </citation>
    <scope>NUCLEOTIDE SEQUENCE</scope>
    <source>
        <strain evidence="1">MS2.AVA.5</strain>
    </source>
</reference>
<evidence type="ECO:0000313" key="1">
    <source>
        <dbReference type="EMBL" id="MEJ8634896.1"/>
    </source>
</evidence>
<proteinExistence type="predicted"/>
<dbReference type="Proteomes" id="UP001377168">
    <property type="component" value="Unassembled WGS sequence"/>
</dbReference>
<gene>
    <name evidence="1" type="ORF">WKI67_16020</name>
</gene>
<protein>
    <submittedName>
        <fullName evidence="1">MFS transporter</fullName>
    </submittedName>
</protein>